<evidence type="ECO:0000256" key="2">
    <source>
        <dbReference type="SAM" id="Phobius"/>
    </source>
</evidence>
<feature type="transmembrane region" description="Helical" evidence="2">
    <location>
        <begin position="205"/>
        <end position="231"/>
    </location>
</feature>
<feature type="transmembrane region" description="Helical" evidence="2">
    <location>
        <begin position="243"/>
        <end position="262"/>
    </location>
</feature>
<feature type="region of interest" description="Disordered" evidence="1">
    <location>
        <begin position="516"/>
        <end position="609"/>
    </location>
</feature>
<keyword evidence="2" id="KW-0472">Membrane</keyword>
<dbReference type="OrthoDB" id="2575061at2759"/>
<reference evidence="3" key="1">
    <citation type="submission" date="2020-05" db="EMBL/GenBank/DDBJ databases">
        <title>Mycena genomes resolve the evolution of fungal bioluminescence.</title>
        <authorList>
            <person name="Tsai I.J."/>
        </authorList>
    </citation>
    <scope>NUCLEOTIDE SEQUENCE</scope>
    <source>
        <strain evidence="3">110903Hualien_Pintung</strain>
    </source>
</reference>
<accession>A0A8H6T0B4</accession>
<feature type="compositionally biased region" description="Basic and acidic residues" evidence="1">
    <location>
        <begin position="965"/>
        <end position="984"/>
    </location>
</feature>
<keyword evidence="4" id="KW-1185">Reference proteome</keyword>
<organism evidence="3 4">
    <name type="scientific">Mycena chlorophos</name>
    <name type="common">Agaric fungus</name>
    <name type="synonym">Agaricus chlorophos</name>
    <dbReference type="NCBI Taxonomy" id="658473"/>
    <lineage>
        <taxon>Eukaryota</taxon>
        <taxon>Fungi</taxon>
        <taxon>Dikarya</taxon>
        <taxon>Basidiomycota</taxon>
        <taxon>Agaricomycotina</taxon>
        <taxon>Agaricomycetes</taxon>
        <taxon>Agaricomycetidae</taxon>
        <taxon>Agaricales</taxon>
        <taxon>Marasmiineae</taxon>
        <taxon>Mycenaceae</taxon>
        <taxon>Mycena</taxon>
    </lineage>
</organism>
<dbReference type="Proteomes" id="UP000613580">
    <property type="component" value="Unassembled WGS sequence"/>
</dbReference>
<feature type="compositionally biased region" description="Gly residues" evidence="1">
    <location>
        <begin position="1092"/>
        <end position="1103"/>
    </location>
</feature>
<dbReference type="AlphaFoldDB" id="A0A8H6T0B4"/>
<feature type="compositionally biased region" description="Low complexity" evidence="1">
    <location>
        <begin position="749"/>
        <end position="760"/>
    </location>
</feature>
<feature type="region of interest" description="Disordered" evidence="1">
    <location>
        <begin position="898"/>
        <end position="992"/>
    </location>
</feature>
<proteinExistence type="predicted"/>
<feature type="region of interest" description="Disordered" evidence="1">
    <location>
        <begin position="1091"/>
        <end position="1117"/>
    </location>
</feature>
<evidence type="ECO:0000256" key="1">
    <source>
        <dbReference type="SAM" id="MobiDB-lite"/>
    </source>
</evidence>
<keyword evidence="2" id="KW-1133">Transmembrane helix</keyword>
<evidence type="ECO:0000313" key="3">
    <source>
        <dbReference type="EMBL" id="KAF7308603.1"/>
    </source>
</evidence>
<feature type="compositionally biased region" description="Low complexity" evidence="1">
    <location>
        <begin position="19"/>
        <end position="36"/>
    </location>
</feature>
<feature type="region of interest" description="Disordered" evidence="1">
    <location>
        <begin position="628"/>
        <end position="870"/>
    </location>
</feature>
<name>A0A8H6T0B4_MYCCL</name>
<protein>
    <submittedName>
        <fullName evidence="3">OPT oligopeptide transporter</fullName>
    </submittedName>
</protein>
<gene>
    <name evidence="3" type="ORF">HMN09_00709600</name>
</gene>
<feature type="region of interest" description="Disordered" evidence="1">
    <location>
        <begin position="1"/>
        <end position="114"/>
    </location>
</feature>
<sequence>MSRPHTETPTNGSSIAGVESLLEQLQQSEEPSSGSQGRRRMSKDSEGYPSWLPKRPLHPAPASTIHGSVNESPGPFVGGRKPTPRSVRIVSMQDASTDRREPTDQTKVNIPPPRVWSRGMGTPLLVANPDPPPPQPRFHATGLHLELLRTPGFKSRLYFYLWPILVFAHIPLQTFFDLNAVFMLIQVSKFPNPQAVGVPGSGRNWALGAAAYIACWLVWIFPVVLVYEIVYSFARRWRIKRPVMLPLYLSSSGFNLVCMTSFTNFCYMQHLRYSAFFGEHGSWRDGMAETFSFYSQNLPTVALLLPRAGLSLALLLSYSSPDVGIVALADAGTSLRDKTFFRADNGTLTDYARGVLLANAAWTAWKTLLVLCSWIGLWFVSGTGCAGICGPRSRWEEEDNEKRMSVYSDNVSDLESLPWKWREATALRVQDAFEFCLATKQRWSRREKEKAPAVPETSEIINEPATPYEGMDRVMAVAGFPSAPPPARRGVLSGDLFETPVTSPEFGNIIPKVVHRSSKEHEREGQGPLMKLPYPFSGPSAQVSSQDRVPFPPSPRASQSQSRENSGGGSGDQNEDEDDEDEEEDDDDDDDDDERMKMTMTRRSLSMAAKDRRLAARLALCRVLVTLGSSHASPTNTSRHTNSQSQSTGPHNRSILSQSTGNRESSDSHQPRSQHTASASSSSAPEQLPHSASGSSASLGIPMPPRHPQPRGRGRSRAGTVPVPASTSSSSISMPPPTPVDFPRRPRTRTTSAAATAPAPDTLQPQPGLGGPNESFDGASEGEHEDEGEREDQLGLLTGSQSPSPRTSFSALRQRASNMSLSLSVQQRRTSRYSSSHSGSGSGSGPHSRTHSHSGSSSARSRAESMNAVRSRAQSLLQNIGINTGLGVTSIEGRVRANSSMARLEEDSASEQGRSRSGSNANTHSRSGSDALSSGENNTFGHPLRTQWHDAPSHTMPPSPVPEASSERSYDVSERSHNAEDEQPGHSQLQPVASRSTVFSAPSFMTEQPTATEGTISRPASAGQLAPEPVGIPIPIIRTGPVDEPVSSSSYPDVSSAPHSFVTAPATVEGATTTGSSDRTVSSFDGTAHLLVGGGRTAGGSRGRGQAEEAWHHPGPA</sequence>
<feature type="compositionally biased region" description="Acidic residues" evidence="1">
    <location>
        <begin position="573"/>
        <end position="593"/>
    </location>
</feature>
<evidence type="ECO:0000313" key="4">
    <source>
        <dbReference type="Proteomes" id="UP000613580"/>
    </source>
</evidence>
<feature type="transmembrane region" description="Helical" evidence="2">
    <location>
        <begin position="157"/>
        <end position="185"/>
    </location>
</feature>
<comment type="caution">
    <text evidence="3">The sequence shown here is derived from an EMBL/GenBank/DDBJ whole genome shotgun (WGS) entry which is preliminary data.</text>
</comment>
<feature type="compositionally biased region" description="Basic and acidic residues" evidence="1">
    <location>
        <begin position="1105"/>
        <end position="1117"/>
    </location>
</feature>
<feature type="region of interest" description="Disordered" evidence="1">
    <location>
        <begin position="1006"/>
        <end position="1029"/>
    </location>
</feature>
<dbReference type="EMBL" id="JACAZE010000008">
    <property type="protein sequence ID" value="KAF7308603.1"/>
    <property type="molecule type" value="Genomic_DNA"/>
</dbReference>
<feature type="compositionally biased region" description="Polar residues" evidence="1">
    <location>
        <begin position="910"/>
        <end position="940"/>
    </location>
</feature>
<feature type="compositionally biased region" description="Polar residues" evidence="1">
    <location>
        <begin position="628"/>
        <end position="663"/>
    </location>
</feature>
<keyword evidence="2" id="KW-0812">Transmembrane</keyword>
<feature type="compositionally biased region" description="Polar residues" evidence="1">
    <location>
        <begin position="798"/>
        <end position="827"/>
    </location>
</feature>
<feature type="compositionally biased region" description="Polar residues" evidence="1">
    <location>
        <begin position="1006"/>
        <end position="1015"/>
    </location>
</feature>
<feature type="compositionally biased region" description="Low complexity" evidence="1">
    <location>
        <begin position="720"/>
        <end position="733"/>
    </location>
</feature>